<evidence type="ECO:0000313" key="11">
    <source>
        <dbReference type="EMBL" id="AEI40438.1"/>
    </source>
</evidence>
<evidence type="ECO:0000256" key="5">
    <source>
        <dbReference type="ARBA" id="ARBA00023326"/>
    </source>
</evidence>
<evidence type="ECO:0000256" key="6">
    <source>
        <dbReference type="SAM" id="SignalP"/>
    </source>
</evidence>
<comment type="similarity">
    <text evidence="1">Belongs to the glycosyl hydrolase 9 (cellulase E) family.</text>
</comment>
<keyword evidence="2 11" id="KW-0378">Hydrolase</keyword>
<evidence type="ECO:0000259" key="8">
    <source>
        <dbReference type="Pfam" id="PF02368"/>
    </source>
</evidence>
<keyword evidence="4" id="KW-0326">Glycosidase</keyword>
<dbReference type="InterPro" id="IPR008979">
    <property type="entry name" value="Galactose-bd-like_sf"/>
</dbReference>
<dbReference type="AlphaFoldDB" id="F8FR00"/>
<feature type="domain" description="Glycoside hydrolase family 9" evidence="7">
    <location>
        <begin position="323"/>
        <end position="752"/>
    </location>
</feature>
<dbReference type="Gene3D" id="1.50.10.10">
    <property type="match status" value="1"/>
</dbReference>
<dbReference type="PROSITE" id="PS51257">
    <property type="entry name" value="PROKAR_LIPOPROTEIN"/>
    <property type="match status" value="1"/>
</dbReference>
<dbReference type="InterPro" id="IPR008928">
    <property type="entry name" value="6-hairpin_glycosidase_sf"/>
</dbReference>
<dbReference type="Pfam" id="PF02927">
    <property type="entry name" value="CelD_N"/>
    <property type="match status" value="1"/>
</dbReference>
<dbReference type="Pfam" id="PF00759">
    <property type="entry name" value="Glyco_hydro_9"/>
    <property type="match status" value="1"/>
</dbReference>
<dbReference type="HOGENOM" id="CLU_011292_0_0_9"/>
<dbReference type="Gene3D" id="2.60.40.1080">
    <property type="match status" value="1"/>
</dbReference>
<feature type="domain" description="Carbohydrate binding" evidence="10">
    <location>
        <begin position="70"/>
        <end position="216"/>
    </location>
</feature>
<evidence type="ECO:0000256" key="3">
    <source>
        <dbReference type="ARBA" id="ARBA00023277"/>
    </source>
</evidence>
<dbReference type="InterPro" id="IPR048758">
    <property type="entry name" value="CBM30"/>
</dbReference>
<sequence length="859" mass="94223">MFTGGKLRVRKKWFPMILALTMACSMLPQPVSVHASETNPYLPPEGPEWNKLRDLNIDSYAWGYGSTVTSVSYAGRQAFRHDVTGSWASQFIMNGWQTFNLAPYDENGTLEFDIIGQAGGEQVQIGFQDVVHERRVNGAFFTDSDAQPEETRQDALSQDMNSYVPVTREWQHVSIPLKTITGSNALFEKKQVQLLKLTGTSSSPSTFWISNIRIVSPDKEASAMPIKVNQVGYTPGSDKYALVSGYYNEVSAGPGTPFQVRRQSDDSIAYSGQLSLVKAYDALSGEKVLKADFTPLKETGSFYVTVNEVAVPSVPFEINSGVYGGLLKDVTKFFYYQRANADLQAAHAGEYARTGAHKQDAALPLQSNSSITRDVSGGWWDAGDTGKYVTAGATAVSDLLWAYETFPKQFRDGQLNIPESGNGVPDLLDEIKFETDFFLKMQDPVSGGFYAYVNREPVPNRYIMDGTGSASVIPTAQTANTVGALAHAAVVFKGVPGQSAYAAKLLAAAVRGWNFLEVNPQYIAQPDGPYNDQEDLNDRFYAAAVLYRATGEQKYNAYVQAHYQAFASKFSTADFSHGINGMEMIGYYHYLKSNMPDAAVKAWFTQQFTAWRAKVIDTTLNTAVWRNSTNEGFYWGANSNVASVPMSLAIGSMITGQYNAENLKVASGNLHYLLGINPLQLSYITGHGENRIHRTHHEIFMRDFKVEMPGGYMVGGPNNGKAKFPAKAYNHSTVDWETNEQALNYNSPLVFLTAMMLAAEQPEKVYVSSITLNKTTETLKLRSQSTVTASVGPETAENKRVTVKSKNPNVAKVAYAVYDASTGQTSFTVSAVGIGSTQIVVTSQDGKASALYNISVTRK</sequence>
<dbReference type="Proteomes" id="UP000006620">
    <property type="component" value="Chromosome"/>
</dbReference>
<evidence type="ECO:0000256" key="2">
    <source>
        <dbReference type="ARBA" id="ARBA00022801"/>
    </source>
</evidence>
<reference evidence="12" key="1">
    <citation type="submission" date="2011-06" db="EMBL/GenBank/DDBJ databases">
        <title>Complete genome sequence of Paenibacillus mucilaginosus KNP414.</title>
        <authorList>
            <person name="Wang J."/>
            <person name="Hu S."/>
            <person name="Hu X."/>
            <person name="Zhang B."/>
            <person name="Dong D."/>
            <person name="Zhang S."/>
            <person name="Zhao K."/>
            <person name="Wu D."/>
        </authorList>
    </citation>
    <scope>NUCLEOTIDE SEQUENCE [LARGE SCALE GENOMIC DNA]</scope>
    <source>
        <strain evidence="12">KNP414</strain>
    </source>
</reference>
<dbReference type="Pfam" id="PF21582">
    <property type="entry name" value="CBM30"/>
    <property type="match status" value="1"/>
</dbReference>
<dbReference type="InterPro" id="IPR001701">
    <property type="entry name" value="Glyco_hydro_9"/>
</dbReference>
<dbReference type="GO" id="GO:0000272">
    <property type="term" value="P:polysaccharide catabolic process"/>
    <property type="evidence" value="ECO:0007669"/>
    <property type="project" value="UniProtKB-KW"/>
</dbReference>
<evidence type="ECO:0000259" key="10">
    <source>
        <dbReference type="Pfam" id="PF21582"/>
    </source>
</evidence>
<accession>F8FR00</accession>
<feature type="domain" description="Cellulase Ig-like" evidence="9">
    <location>
        <begin position="223"/>
        <end position="309"/>
    </location>
</feature>
<dbReference type="RefSeq" id="WP_013915600.1">
    <property type="nucleotide sequence ID" value="NC_015690.1"/>
</dbReference>
<feature type="signal peptide" evidence="6">
    <location>
        <begin position="1"/>
        <end position="35"/>
    </location>
</feature>
<dbReference type="GO" id="GO:0008810">
    <property type="term" value="F:cellulase activity"/>
    <property type="evidence" value="ECO:0007669"/>
    <property type="project" value="InterPro"/>
</dbReference>
<dbReference type="Gene3D" id="2.60.40.10">
    <property type="entry name" value="Immunoglobulins"/>
    <property type="match status" value="1"/>
</dbReference>
<organism evidence="11 12">
    <name type="scientific">Paenibacillus mucilaginosus (strain KNP414)</name>
    <dbReference type="NCBI Taxonomy" id="1036673"/>
    <lineage>
        <taxon>Bacteria</taxon>
        <taxon>Bacillati</taxon>
        <taxon>Bacillota</taxon>
        <taxon>Bacilli</taxon>
        <taxon>Bacillales</taxon>
        <taxon>Paenibacillaceae</taxon>
        <taxon>Paenibacillus</taxon>
    </lineage>
</organism>
<dbReference type="PANTHER" id="PTHR22298">
    <property type="entry name" value="ENDO-1,4-BETA-GLUCANASE"/>
    <property type="match status" value="1"/>
</dbReference>
<dbReference type="SUPFAM" id="SSF48208">
    <property type="entry name" value="Six-hairpin glycosidases"/>
    <property type="match status" value="1"/>
</dbReference>
<dbReference type="KEGG" id="pms:KNP414_01876"/>
<keyword evidence="6" id="KW-0732">Signal</keyword>
<proteinExistence type="inferred from homology"/>
<evidence type="ECO:0000256" key="1">
    <source>
        <dbReference type="ARBA" id="ARBA00007072"/>
    </source>
</evidence>
<evidence type="ECO:0000259" key="9">
    <source>
        <dbReference type="Pfam" id="PF02927"/>
    </source>
</evidence>
<dbReference type="InterPro" id="IPR004197">
    <property type="entry name" value="Cellulase_Ig-like"/>
</dbReference>
<dbReference type="SUPFAM" id="SSF81296">
    <property type="entry name" value="E set domains"/>
    <property type="match status" value="1"/>
</dbReference>
<keyword evidence="5" id="KW-0624">Polysaccharide degradation</keyword>
<gene>
    <name evidence="11" type="ordered locus">KNP414_01876</name>
</gene>
<feature type="chain" id="PRO_5003370893" evidence="6">
    <location>
        <begin position="36"/>
        <end position="859"/>
    </location>
</feature>
<dbReference type="Gene3D" id="2.60.120.430">
    <property type="entry name" value="Galactose-binding lectin"/>
    <property type="match status" value="1"/>
</dbReference>
<reference evidence="11 12" key="2">
    <citation type="journal article" date="2013" name="Genome Announc.">
        <title>Genome Sequence of Growth-Improving Paenibacillus mucilaginosus Strain KNP414.</title>
        <authorList>
            <person name="Lu J.J."/>
            <person name="Wang J.F."/>
            <person name="Hu X.F."/>
        </authorList>
    </citation>
    <scope>NUCLEOTIDE SEQUENCE [LARGE SCALE GENOMIC DNA]</scope>
    <source>
        <strain evidence="11 12">KNP414</strain>
    </source>
</reference>
<dbReference type="InterPro" id="IPR013783">
    <property type="entry name" value="Ig-like_fold"/>
</dbReference>
<dbReference type="PATRIC" id="fig|1036673.3.peg.1671"/>
<dbReference type="CDD" id="cd02850">
    <property type="entry name" value="E_set_Cellulase_N"/>
    <property type="match status" value="1"/>
</dbReference>
<dbReference type="InterPro" id="IPR003343">
    <property type="entry name" value="Big_2"/>
</dbReference>
<evidence type="ECO:0000313" key="12">
    <source>
        <dbReference type="Proteomes" id="UP000006620"/>
    </source>
</evidence>
<dbReference type="InterPro" id="IPR014756">
    <property type="entry name" value="Ig_E-set"/>
</dbReference>
<dbReference type="InterPro" id="IPR012341">
    <property type="entry name" value="6hp_glycosidase-like_sf"/>
</dbReference>
<dbReference type="EMBL" id="CP002869">
    <property type="protein sequence ID" value="AEI40438.1"/>
    <property type="molecule type" value="Genomic_DNA"/>
</dbReference>
<name>F8FR00_PAEMK</name>
<feature type="domain" description="BIG2" evidence="8">
    <location>
        <begin position="767"/>
        <end position="848"/>
    </location>
</feature>
<dbReference type="InterPro" id="IPR008964">
    <property type="entry name" value="Invasin/intimin_cell_adhesion"/>
</dbReference>
<dbReference type="Pfam" id="PF02368">
    <property type="entry name" value="Big_2"/>
    <property type="match status" value="1"/>
</dbReference>
<protein>
    <submittedName>
        <fullName evidence="11">Glycoside hydrolase family protein</fullName>
    </submittedName>
</protein>
<evidence type="ECO:0000256" key="4">
    <source>
        <dbReference type="ARBA" id="ARBA00023295"/>
    </source>
</evidence>
<dbReference type="SUPFAM" id="SSF49373">
    <property type="entry name" value="Invasin/intimin cell-adhesion fragments"/>
    <property type="match status" value="1"/>
</dbReference>
<evidence type="ECO:0000259" key="7">
    <source>
        <dbReference type="Pfam" id="PF00759"/>
    </source>
</evidence>
<dbReference type="SUPFAM" id="SSF49785">
    <property type="entry name" value="Galactose-binding domain-like"/>
    <property type="match status" value="1"/>
</dbReference>
<keyword evidence="3" id="KW-0119">Carbohydrate metabolism</keyword>